<organism evidence="8 9">
    <name type="scientific">Haloferula luteola</name>
    <dbReference type="NCBI Taxonomy" id="595692"/>
    <lineage>
        <taxon>Bacteria</taxon>
        <taxon>Pseudomonadati</taxon>
        <taxon>Verrucomicrobiota</taxon>
        <taxon>Verrucomicrobiia</taxon>
        <taxon>Verrucomicrobiales</taxon>
        <taxon>Verrucomicrobiaceae</taxon>
        <taxon>Haloferula</taxon>
    </lineage>
</organism>
<feature type="signal peptide" evidence="6">
    <location>
        <begin position="1"/>
        <end position="23"/>
    </location>
</feature>
<keyword evidence="6" id="KW-0732">Signal</keyword>
<name>A0A840VEX0_9BACT</name>
<evidence type="ECO:0000313" key="8">
    <source>
        <dbReference type="EMBL" id="MBB5352379.1"/>
    </source>
</evidence>
<comment type="caution">
    <text evidence="8">The sequence shown here is derived from an EMBL/GenBank/DDBJ whole genome shotgun (WGS) entry which is preliminary data.</text>
</comment>
<dbReference type="InterPro" id="IPR013783">
    <property type="entry name" value="Ig-like_fold"/>
</dbReference>
<evidence type="ECO:0000256" key="1">
    <source>
        <dbReference type="ARBA" id="ARBA00004418"/>
    </source>
</evidence>
<dbReference type="Proteomes" id="UP000557717">
    <property type="component" value="Unassembled WGS sequence"/>
</dbReference>
<dbReference type="PIRSF" id="PIRSF006281">
    <property type="entry name" value="MdoG"/>
    <property type="match status" value="1"/>
</dbReference>
<protein>
    <recommendedName>
        <fullName evidence="4">Glucans biosynthesis protein G</fullName>
    </recommendedName>
</protein>
<evidence type="ECO:0000256" key="3">
    <source>
        <dbReference type="ARBA" id="ARBA00009284"/>
    </source>
</evidence>
<comment type="pathway">
    <text evidence="2">Glycan metabolism; osmoregulated periplasmic glucan (OPG) biosynthesis.</text>
</comment>
<feature type="domain" description="Glucan biosynthesis periplasmic MdoG C-terminal" evidence="7">
    <location>
        <begin position="26"/>
        <end position="514"/>
    </location>
</feature>
<dbReference type="PANTHER" id="PTHR30504">
    <property type="entry name" value="GLUCANS BIOSYNTHESIS PROTEIN"/>
    <property type="match status" value="1"/>
</dbReference>
<gene>
    <name evidence="8" type="ORF">HNR46_002624</name>
</gene>
<evidence type="ECO:0000256" key="5">
    <source>
        <dbReference type="ARBA" id="ARBA00022764"/>
    </source>
</evidence>
<dbReference type="PANTHER" id="PTHR30504:SF4">
    <property type="entry name" value="GLUCANS BIOSYNTHESIS PROTEIN G"/>
    <property type="match status" value="1"/>
</dbReference>
<comment type="similarity">
    <text evidence="3">Belongs to the OpgD/OpgG family.</text>
</comment>
<dbReference type="AlphaFoldDB" id="A0A840VEX0"/>
<feature type="chain" id="PRO_5032549496" description="Glucans biosynthesis protein G" evidence="6">
    <location>
        <begin position="24"/>
        <end position="518"/>
    </location>
</feature>
<dbReference type="Gene3D" id="2.70.98.10">
    <property type="match status" value="1"/>
</dbReference>
<keyword evidence="9" id="KW-1185">Reference proteome</keyword>
<dbReference type="InterPro" id="IPR014438">
    <property type="entry name" value="Glucan_biosyn_MdoG/MdoD"/>
</dbReference>
<reference evidence="8 9" key="1">
    <citation type="submission" date="2020-08" db="EMBL/GenBank/DDBJ databases">
        <title>Genomic Encyclopedia of Type Strains, Phase IV (KMG-IV): sequencing the most valuable type-strain genomes for metagenomic binning, comparative biology and taxonomic classification.</title>
        <authorList>
            <person name="Goeker M."/>
        </authorList>
    </citation>
    <scope>NUCLEOTIDE SEQUENCE [LARGE SCALE GENOMIC DNA]</scope>
    <source>
        <strain evidence="8 9">YC6886</strain>
    </source>
</reference>
<dbReference type="RefSeq" id="WP_184019371.1">
    <property type="nucleotide sequence ID" value="NZ_JACHFD010000012.1"/>
</dbReference>
<keyword evidence="5" id="KW-0574">Periplasm</keyword>
<evidence type="ECO:0000313" key="9">
    <source>
        <dbReference type="Proteomes" id="UP000557717"/>
    </source>
</evidence>
<proteinExistence type="inferred from homology"/>
<dbReference type="Pfam" id="PF04349">
    <property type="entry name" value="MdoG"/>
    <property type="match status" value="1"/>
</dbReference>
<dbReference type="GO" id="GO:0051274">
    <property type="term" value="P:beta-glucan biosynthetic process"/>
    <property type="evidence" value="ECO:0007669"/>
    <property type="project" value="TreeGrafter"/>
</dbReference>
<evidence type="ECO:0000256" key="2">
    <source>
        <dbReference type="ARBA" id="ARBA00005001"/>
    </source>
</evidence>
<dbReference type="GO" id="GO:0030288">
    <property type="term" value="C:outer membrane-bounded periplasmic space"/>
    <property type="evidence" value="ECO:0007669"/>
    <property type="project" value="TreeGrafter"/>
</dbReference>
<evidence type="ECO:0000256" key="4">
    <source>
        <dbReference type="ARBA" id="ARBA00015376"/>
    </source>
</evidence>
<dbReference type="InterPro" id="IPR007444">
    <property type="entry name" value="Glucan_biosyn_MdoG_C"/>
</dbReference>
<dbReference type="Gene3D" id="2.60.40.10">
    <property type="entry name" value="Immunoglobulins"/>
    <property type="match status" value="1"/>
</dbReference>
<dbReference type="SUPFAM" id="SSF74650">
    <property type="entry name" value="Galactose mutarotase-like"/>
    <property type="match status" value="1"/>
</dbReference>
<sequence>MIRTILAAGTTWTVLFAPFPAVAEAFGIADVEARAKDLASRDYEQPAADQALPPALRELTYDQYRAIANRPEGRLWDEKDSPFRLELFHPGYLFKRPVVLHEISSDGEEVKPLAFDPSRYDYGSLVLEDQVDWSKLSGYAGFRIQHPLNGGPEQWDEVGSFVGASYFRILGQDQRYGISARALALDVSQTGVLEEFPDFVEHWLVKPAPGDRELKVFSLLDSPSATGAFAFRIVPGVSTEVDVQATLFFRKEVKSLGLAPLTSMFLFGENSKERCFRDWRPEVHDSDGLLVALSTGEWVWRPLVNQKIIRYSAFAMGEPRGFGLMQRDRDFSSYQDLDNPYQLTPSYWVETREGFGPGKVRLVELPTDYETFDNVVSFYEPDSMPAIGPEHPFHYSYVLKAKMHLEESLSPERAVATRVGVDPTYDDTRRFTIDFDGPTLQGLDRHSQVFAEITSSDNGFVTENRCFKNEFTGGWRVAFKLDTDDHNLDPVELRCFLKLMPEGQTLTETWSYLWHPEK</sequence>
<dbReference type="InterPro" id="IPR014718">
    <property type="entry name" value="GH-type_carb-bd"/>
</dbReference>
<dbReference type="InterPro" id="IPR011013">
    <property type="entry name" value="Gal_mutarotase_sf_dom"/>
</dbReference>
<dbReference type="GO" id="GO:0003824">
    <property type="term" value="F:catalytic activity"/>
    <property type="evidence" value="ECO:0007669"/>
    <property type="project" value="InterPro"/>
</dbReference>
<dbReference type="InterPro" id="IPR014756">
    <property type="entry name" value="Ig_E-set"/>
</dbReference>
<dbReference type="UniPathway" id="UPA00637"/>
<accession>A0A840VEX0</accession>
<dbReference type="SUPFAM" id="SSF81296">
    <property type="entry name" value="E set domains"/>
    <property type="match status" value="1"/>
</dbReference>
<comment type="subcellular location">
    <subcellularLocation>
        <location evidence="1">Periplasm</location>
    </subcellularLocation>
</comment>
<evidence type="ECO:0000259" key="7">
    <source>
        <dbReference type="Pfam" id="PF04349"/>
    </source>
</evidence>
<evidence type="ECO:0000256" key="6">
    <source>
        <dbReference type="SAM" id="SignalP"/>
    </source>
</evidence>
<dbReference type="EMBL" id="JACHFD010000012">
    <property type="protein sequence ID" value="MBB5352379.1"/>
    <property type="molecule type" value="Genomic_DNA"/>
</dbReference>
<dbReference type="GO" id="GO:0030246">
    <property type="term" value="F:carbohydrate binding"/>
    <property type="evidence" value="ECO:0007669"/>
    <property type="project" value="InterPro"/>
</dbReference>